<keyword evidence="2" id="KW-1185">Reference proteome</keyword>
<keyword evidence="1" id="KW-0121">Carboxypeptidase</keyword>
<protein>
    <submittedName>
        <fullName evidence="1">Carboxypeptidase regulatory-like domain-containing protein</fullName>
    </submittedName>
</protein>
<dbReference type="GO" id="GO:0004180">
    <property type="term" value="F:carboxypeptidase activity"/>
    <property type="evidence" value="ECO:0007669"/>
    <property type="project" value="UniProtKB-KW"/>
</dbReference>
<dbReference type="AlphaFoldDB" id="A0A5M6CH89"/>
<dbReference type="Proteomes" id="UP000323632">
    <property type="component" value="Unassembled WGS sequence"/>
</dbReference>
<keyword evidence="1" id="KW-0378">Hydrolase</keyword>
<evidence type="ECO:0000313" key="2">
    <source>
        <dbReference type="Proteomes" id="UP000323632"/>
    </source>
</evidence>
<gene>
    <name evidence="1" type="ORF">F0919_17090</name>
</gene>
<sequence>MMLHVVYGYTQDSLDSKKIAISISETTLKVDNKDLKDITVHVKNSDTQPFKGYLYLHSAKGAKVATKDSVPVNLQAGQEIYVPSKIYVNQGTQEGNIYVGIALRTPNQITIDTITLKLILAPSRLLTASIDNEDMVLPRVGSYLNIPIRINNRGNVTEGGIIVIAFPSVLKDKTNRSIYFRLEPFKDTVIVFQRKVSRNMSKLGYMNVTINGIYDDGNIFATNLITFQDLSSKRSFDQNLNENSMHNNVISLGVQNAFDAGETYNIRARGFYDIKDGTVGYNFNLMKYKEGVKTLTINGTNLDLTYKRVGMRVGNITQGGEISFAGTGAEVFAYADSAHHNKVVAGYMDKSVNIYSSDGQTSYGRSAWAGYKYEKQTLTSFTSFTHDVDEAANINNDLVVSNLSWKSSEHFSADAKAAVANSTSTIGNNLSYKSMSGAFNYYAYFFKKLNLTGNNSYATAYYPGTRRGTLYLNEAAFLRLDKSTISTSVVYSNASPKYLNQANLINSENTNTTLDLTYGLTMGAFGFSLTPEYYTERGNWFYNNVIQEGTMTAERMSALITFNPVKMQQNLFLKTDVGLYKTGFSNEKKMQFRSMLSYSYRSFRLTGNLQQGNFYLGEAFQEHFATYNSFRLNIAPSMTAFLFNRALRVDGGIAYNKDYYSKSFLMNFNLLFNLGPMAFYSNVQYNIYGNSHYYRNIQFGVNYYLPESQPGKNINKGKIELFLFYDLNMNGNYDKGDSLASGIVVHIGKAIMMSGGDGKLTYNKLPPGNYSVFMPTQNGWYGHDLFIPLKEKESKSFYIALSQTGTVHGNINYQFDSTYSISMTKDKAWQSIVATNKDGQRFETKTDENGDYNLYLPVGTYTINVENLPNQVELLLKNNNVQPLQVESGKIINGVDFILKVKQRKVEIKKFGKQK</sequence>
<proteinExistence type="predicted"/>
<name>A0A5M6CH89_9BACT</name>
<dbReference type="SUPFAM" id="SSF117074">
    <property type="entry name" value="Hypothetical protein PA1324"/>
    <property type="match status" value="1"/>
</dbReference>
<comment type="caution">
    <text evidence="1">The sequence shown here is derived from an EMBL/GenBank/DDBJ whole genome shotgun (WGS) entry which is preliminary data.</text>
</comment>
<reference evidence="1 2" key="1">
    <citation type="submission" date="2019-09" db="EMBL/GenBank/DDBJ databases">
        <title>Genome sequence and assembly of Taibaiella sp.</title>
        <authorList>
            <person name="Chhetri G."/>
        </authorList>
    </citation>
    <scope>NUCLEOTIDE SEQUENCE [LARGE SCALE GENOMIC DNA]</scope>
    <source>
        <strain evidence="1 2">KVB11</strain>
    </source>
</reference>
<keyword evidence="1" id="KW-0645">Protease</keyword>
<dbReference type="RefSeq" id="WP_150034002.1">
    <property type="nucleotide sequence ID" value="NZ_VWSH01000004.1"/>
</dbReference>
<organism evidence="1 2">
    <name type="scientific">Taibaiella lutea</name>
    <dbReference type="NCBI Taxonomy" id="2608001"/>
    <lineage>
        <taxon>Bacteria</taxon>
        <taxon>Pseudomonadati</taxon>
        <taxon>Bacteroidota</taxon>
        <taxon>Chitinophagia</taxon>
        <taxon>Chitinophagales</taxon>
        <taxon>Chitinophagaceae</taxon>
        <taxon>Taibaiella</taxon>
    </lineage>
</organism>
<evidence type="ECO:0000313" key="1">
    <source>
        <dbReference type="EMBL" id="KAA5532499.1"/>
    </source>
</evidence>
<dbReference type="EMBL" id="VWSH01000004">
    <property type="protein sequence ID" value="KAA5532499.1"/>
    <property type="molecule type" value="Genomic_DNA"/>
</dbReference>
<accession>A0A5M6CH89</accession>